<comment type="subcellular location">
    <subcellularLocation>
        <location evidence="1">Membrane</location>
        <topology evidence="1">Multi-pass membrane protein</topology>
    </subcellularLocation>
</comment>
<feature type="transmembrane region" description="Helical" evidence="6">
    <location>
        <begin position="145"/>
        <end position="165"/>
    </location>
</feature>
<evidence type="ECO:0000256" key="6">
    <source>
        <dbReference type="SAM" id="Phobius"/>
    </source>
</evidence>
<feature type="transmembrane region" description="Helical" evidence="6">
    <location>
        <begin position="32"/>
        <end position="50"/>
    </location>
</feature>
<evidence type="ECO:0008006" key="9">
    <source>
        <dbReference type="Google" id="ProtNLM"/>
    </source>
</evidence>
<evidence type="ECO:0000256" key="5">
    <source>
        <dbReference type="ARBA" id="ARBA00023136"/>
    </source>
</evidence>
<dbReference type="eggNOG" id="COG0628">
    <property type="taxonomic scope" value="Bacteria"/>
</dbReference>
<dbReference type="AlphaFoldDB" id="F2NRX9"/>
<sequence length="365" mass="41387">MEDKNYSKGIFYILLFAAIILATVILKITSSFFIPLTLALMLSFVFYPFVKNLTKFRIPWIVGIILVVILAAVAFFIIGNLLVASCRTVLNAYPKYEARFTTVYSLIAEAFHIPFDENSSLIINLWNSLGVRTFVQNFALAASGYMFSTAKVILVIALFIVFFLIEIRGMKEKVKTAFPEERLNRKIMFIITKTIAEVTRYISIKFLISFFTGLLVFLFCFIVGLDFAIIWGFLAFILNFIPTFGSILSWVLTTGFAVLQFYPSFGKILYVGIAVLAVNFILGNIIEPRWEGSDLGISPFLILVSLSLWGWLWGFIGMILAVPILVIIKIICENIQILNPIGVLLGNKTNFNNRKRKFSLFNRKN</sequence>
<accession>F2NRX9</accession>
<dbReference type="EMBL" id="CP002631">
    <property type="protein sequence ID" value="AEB14215.1"/>
    <property type="molecule type" value="Genomic_DNA"/>
</dbReference>
<organism evidence="7 8">
    <name type="scientific">Treponema succinifaciens (strain ATCC 33096 / DSM 2489 / 6091)</name>
    <dbReference type="NCBI Taxonomy" id="869209"/>
    <lineage>
        <taxon>Bacteria</taxon>
        <taxon>Pseudomonadati</taxon>
        <taxon>Spirochaetota</taxon>
        <taxon>Spirochaetia</taxon>
        <taxon>Spirochaetales</taxon>
        <taxon>Treponemataceae</taxon>
        <taxon>Treponema</taxon>
    </lineage>
</organism>
<dbReference type="KEGG" id="tsu:Tresu_1307"/>
<dbReference type="Proteomes" id="UP000006852">
    <property type="component" value="Chromosome"/>
</dbReference>
<dbReference type="PANTHER" id="PTHR21716">
    <property type="entry name" value="TRANSMEMBRANE PROTEIN"/>
    <property type="match status" value="1"/>
</dbReference>
<feature type="transmembrane region" description="Helical" evidence="6">
    <location>
        <begin position="9"/>
        <end position="26"/>
    </location>
</feature>
<dbReference type="GeneID" id="302998471"/>
<feature type="transmembrane region" description="Helical" evidence="6">
    <location>
        <begin position="268"/>
        <end position="286"/>
    </location>
</feature>
<dbReference type="GO" id="GO:0016020">
    <property type="term" value="C:membrane"/>
    <property type="evidence" value="ECO:0007669"/>
    <property type="project" value="UniProtKB-SubCell"/>
</dbReference>
<keyword evidence="4 6" id="KW-1133">Transmembrane helix</keyword>
<name>F2NRX9_TRES6</name>
<protein>
    <recommendedName>
        <fullName evidence="9">AI-2E family transporter</fullName>
    </recommendedName>
</protein>
<dbReference type="GO" id="GO:0055085">
    <property type="term" value="P:transmembrane transport"/>
    <property type="evidence" value="ECO:0007669"/>
    <property type="project" value="TreeGrafter"/>
</dbReference>
<gene>
    <name evidence="7" type="ordered locus">Tresu_1307</name>
</gene>
<comment type="similarity">
    <text evidence="2">Belongs to the autoinducer-2 exporter (AI-2E) (TC 2.A.86) family.</text>
</comment>
<evidence type="ECO:0000256" key="3">
    <source>
        <dbReference type="ARBA" id="ARBA00022692"/>
    </source>
</evidence>
<dbReference type="HOGENOM" id="CLU_031275_0_3_12"/>
<evidence type="ECO:0000256" key="4">
    <source>
        <dbReference type="ARBA" id="ARBA00022989"/>
    </source>
</evidence>
<dbReference type="OrthoDB" id="9799225at2"/>
<feature type="transmembrane region" description="Helical" evidence="6">
    <location>
        <begin position="206"/>
        <end position="234"/>
    </location>
</feature>
<reference evidence="8" key="2">
    <citation type="submission" date="2011-04" db="EMBL/GenBank/DDBJ databases">
        <title>The complete genome of chromosome of Treponema succinifaciens DSM 2489.</title>
        <authorList>
            <person name="Lucas S."/>
            <person name="Copeland A."/>
            <person name="Lapidus A."/>
            <person name="Bruce D."/>
            <person name="Goodwin L."/>
            <person name="Pitluck S."/>
            <person name="Peters L."/>
            <person name="Kyrpides N."/>
            <person name="Mavromatis K."/>
            <person name="Ivanova N."/>
            <person name="Ovchinnikova G."/>
            <person name="Teshima H."/>
            <person name="Detter J.C."/>
            <person name="Tapia R."/>
            <person name="Han C."/>
            <person name="Land M."/>
            <person name="Hauser L."/>
            <person name="Markowitz V."/>
            <person name="Cheng J.-F."/>
            <person name="Hugenholtz P."/>
            <person name="Woyke T."/>
            <person name="Wu D."/>
            <person name="Gronow S."/>
            <person name="Wellnitz S."/>
            <person name="Brambilla E."/>
            <person name="Klenk H.-P."/>
            <person name="Eisen J.A."/>
        </authorList>
    </citation>
    <scope>NUCLEOTIDE SEQUENCE [LARGE SCALE GENOMIC DNA]</scope>
    <source>
        <strain evidence="8">ATCC 33096 / DSM 2489 / 6091</strain>
    </source>
</reference>
<feature type="transmembrane region" description="Helical" evidence="6">
    <location>
        <begin position="240"/>
        <end position="261"/>
    </location>
</feature>
<evidence type="ECO:0000256" key="2">
    <source>
        <dbReference type="ARBA" id="ARBA00009773"/>
    </source>
</evidence>
<proteinExistence type="inferred from homology"/>
<evidence type="ECO:0000313" key="7">
    <source>
        <dbReference type="EMBL" id="AEB14215.1"/>
    </source>
</evidence>
<keyword evidence="8" id="KW-1185">Reference proteome</keyword>
<evidence type="ECO:0000256" key="1">
    <source>
        <dbReference type="ARBA" id="ARBA00004141"/>
    </source>
</evidence>
<dbReference type="RefSeq" id="WP_013701502.1">
    <property type="nucleotide sequence ID" value="NC_015385.1"/>
</dbReference>
<dbReference type="STRING" id="869209.Tresu_1307"/>
<reference evidence="7 8" key="1">
    <citation type="journal article" date="2011" name="Stand. Genomic Sci.">
        <title>Complete genome sequence of Treponema succinifaciens type strain (6091).</title>
        <authorList>
            <person name="Han C."/>
            <person name="Gronow S."/>
            <person name="Teshima H."/>
            <person name="Lapidus A."/>
            <person name="Nolan M."/>
            <person name="Lucas S."/>
            <person name="Hammon N."/>
            <person name="Deshpande S."/>
            <person name="Cheng J.F."/>
            <person name="Zeytun A."/>
            <person name="Tapia R."/>
            <person name="Goodwin L."/>
            <person name="Pitluck S."/>
            <person name="Liolios K."/>
            <person name="Pagani I."/>
            <person name="Ivanova N."/>
            <person name="Mavromatis K."/>
            <person name="Mikhailova N."/>
            <person name="Huntemann M."/>
            <person name="Pati A."/>
            <person name="Chen A."/>
            <person name="Palaniappan K."/>
            <person name="Land M."/>
            <person name="Hauser L."/>
            <person name="Brambilla E.M."/>
            <person name="Rohde M."/>
            <person name="Goker M."/>
            <person name="Woyke T."/>
            <person name="Bristow J."/>
            <person name="Eisen J.A."/>
            <person name="Markowitz V."/>
            <person name="Hugenholtz P."/>
            <person name="Kyrpides N.C."/>
            <person name="Klenk H.P."/>
            <person name="Detter J.C."/>
        </authorList>
    </citation>
    <scope>NUCLEOTIDE SEQUENCE [LARGE SCALE GENOMIC DNA]</scope>
    <source>
        <strain evidence="8">ATCC 33096 / DSM 2489 / 6091</strain>
    </source>
</reference>
<evidence type="ECO:0000313" key="8">
    <source>
        <dbReference type="Proteomes" id="UP000006852"/>
    </source>
</evidence>
<dbReference type="Pfam" id="PF01594">
    <property type="entry name" value="AI-2E_transport"/>
    <property type="match status" value="1"/>
</dbReference>
<keyword evidence="5 6" id="KW-0472">Membrane</keyword>
<feature type="transmembrane region" description="Helical" evidence="6">
    <location>
        <begin position="306"/>
        <end position="328"/>
    </location>
</feature>
<dbReference type="InterPro" id="IPR002549">
    <property type="entry name" value="AI-2E-like"/>
</dbReference>
<feature type="transmembrane region" description="Helical" evidence="6">
    <location>
        <begin position="62"/>
        <end position="83"/>
    </location>
</feature>
<keyword evidence="3 6" id="KW-0812">Transmembrane</keyword>
<dbReference type="PANTHER" id="PTHR21716:SF64">
    <property type="entry name" value="AI-2 TRANSPORT PROTEIN TQSA"/>
    <property type="match status" value="1"/>
</dbReference>